<protein>
    <submittedName>
        <fullName evidence="1">AlpA family phage regulatory protein</fullName>
    </submittedName>
</protein>
<accession>A0A6B8JAS8</accession>
<dbReference type="InterPro" id="IPR052931">
    <property type="entry name" value="Prophage_regulatory_activator"/>
</dbReference>
<dbReference type="Gene3D" id="1.10.238.160">
    <property type="match status" value="1"/>
</dbReference>
<dbReference type="PANTHER" id="PTHR36154:SF1">
    <property type="entry name" value="DNA-BINDING TRANSCRIPTIONAL ACTIVATOR ALPA"/>
    <property type="match status" value="1"/>
</dbReference>
<dbReference type="RefSeq" id="WP_154264519.1">
    <property type="nucleotide sequence ID" value="NZ_CP040438.1"/>
</dbReference>
<reference evidence="1" key="1">
    <citation type="submission" date="2020-11" db="EMBL/GenBank/DDBJ databases">
        <title>Enhanced detection system for hospital associated transmission using whole genome sequencing surveillance.</title>
        <authorList>
            <person name="Harrison L.H."/>
            <person name="Van Tyne D."/>
            <person name="Marsh J.W."/>
            <person name="Griffith M.P."/>
            <person name="Snyder D.J."/>
            <person name="Cooper V.S."/>
            <person name="Mustapha M."/>
        </authorList>
    </citation>
    <scope>NUCLEOTIDE SEQUENCE</scope>
    <source>
        <strain evidence="1">STEN00091</strain>
    </source>
</reference>
<dbReference type="AlphaFoldDB" id="A0A6B8JAS8"/>
<proteinExistence type="predicted"/>
<comment type="caution">
    <text evidence="1">The sequence shown here is derived from an EMBL/GenBank/DDBJ whole genome shotgun (WGS) entry which is preliminary data.</text>
</comment>
<evidence type="ECO:0000313" key="2">
    <source>
        <dbReference type="Proteomes" id="UP000625930"/>
    </source>
</evidence>
<dbReference type="InterPro" id="IPR010260">
    <property type="entry name" value="AlpA"/>
</dbReference>
<dbReference type="Proteomes" id="UP000625930">
    <property type="component" value="Unassembled WGS sequence"/>
</dbReference>
<organism evidence="1 2">
    <name type="scientific">Stenotrophomonas maltophilia</name>
    <name type="common">Pseudomonas maltophilia</name>
    <name type="synonym">Xanthomonas maltophilia</name>
    <dbReference type="NCBI Taxonomy" id="40324"/>
    <lineage>
        <taxon>Bacteria</taxon>
        <taxon>Pseudomonadati</taxon>
        <taxon>Pseudomonadota</taxon>
        <taxon>Gammaproteobacteria</taxon>
        <taxon>Lysobacterales</taxon>
        <taxon>Lysobacteraceae</taxon>
        <taxon>Stenotrophomonas</taxon>
        <taxon>Stenotrophomonas maltophilia group</taxon>
    </lineage>
</organism>
<name>A0A6B8JAS8_STEMA</name>
<evidence type="ECO:0000313" key="1">
    <source>
        <dbReference type="EMBL" id="MBH1652730.1"/>
    </source>
</evidence>
<dbReference type="EMBL" id="JADUNP010000020">
    <property type="protein sequence ID" value="MBH1652730.1"/>
    <property type="molecule type" value="Genomic_DNA"/>
</dbReference>
<sequence length="79" mass="9108">MNSPSHDRVLERFIRRQEVERRTGFGRSTIYAAIKPGSKRYDPTFPRPVRLSPGTIVWVESEVDGWIQARIAERVAPIT</sequence>
<dbReference type="PANTHER" id="PTHR36154">
    <property type="entry name" value="DNA-BINDING TRANSCRIPTIONAL ACTIVATOR ALPA"/>
    <property type="match status" value="1"/>
</dbReference>
<dbReference type="Pfam" id="PF05930">
    <property type="entry name" value="Phage_AlpA"/>
    <property type="match status" value="1"/>
</dbReference>
<gene>
    <name evidence="1" type="ORF">I5U67_11185</name>
</gene>